<dbReference type="Gene3D" id="2.60.120.330">
    <property type="entry name" value="B-lactam Antibiotic, Isopenicillin N Synthase, Chain"/>
    <property type="match status" value="1"/>
</dbReference>
<dbReference type="Proteomes" id="UP001174694">
    <property type="component" value="Unassembled WGS sequence"/>
</dbReference>
<feature type="compositionally biased region" description="Polar residues" evidence="1">
    <location>
        <begin position="25"/>
        <end position="45"/>
    </location>
</feature>
<reference evidence="2" key="1">
    <citation type="submission" date="2022-07" db="EMBL/GenBank/DDBJ databases">
        <title>Fungi with potential for degradation of polypropylene.</title>
        <authorList>
            <person name="Gostincar C."/>
        </authorList>
    </citation>
    <scope>NUCLEOTIDE SEQUENCE</scope>
    <source>
        <strain evidence="2">EXF-13308</strain>
    </source>
</reference>
<organism evidence="2 3">
    <name type="scientific">Pleurostoma richardsiae</name>
    <dbReference type="NCBI Taxonomy" id="41990"/>
    <lineage>
        <taxon>Eukaryota</taxon>
        <taxon>Fungi</taxon>
        <taxon>Dikarya</taxon>
        <taxon>Ascomycota</taxon>
        <taxon>Pezizomycotina</taxon>
        <taxon>Sordariomycetes</taxon>
        <taxon>Sordariomycetidae</taxon>
        <taxon>Calosphaeriales</taxon>
        <taxon>Pleurostomataceae</taxon>
        <taxon>Pleurostoma</taxon>
    </lineage>
</organism>
<dbReference type="InterPro" id="IPR010856">
    <property type="entry name" value="Gig2-like"/>
</dbReference>
<dbReference type="SUPFAM" id="SSF51197">
    <property type="entry name" value="Clavaminate synthase-like"/>
    <property type="match status" value="1"/>
</dbReference>
<evidence type="ECO:0000313" key="2">
    <source>
        <dbReference type="EMBL" id="KAJ9131720.1"/>
    </source>
</evidence>
<dbReference type="PANTHER" id="PTHR30613">
    <property type="entry name" value="UNCHARACTERIZED PROTEIN YBIU-RELATED"/>
    <property type="match status" value="1"/>
</dbReference>
<accession>A0AA38RH16</accession>
<feature type="compositionally biased region" description="Polar residues" evidence="1">
    <location>
        <begin position="105"/>
        <end position="115"/>
    </location>
</feature>
<dbReference type="PANTHER" id="PTHR30613:SF1">
    <property type="entry name" value="DUF1479 DOMAIN PROTEIN (AFU_ORTHOLOGUE AFUA_5G09280)"/>
    <property type="match status" value="1"/>
</dbReference>
<feature type="compositionally biased region" description="Low complexity" evidence="1">
    <location>
        <begin position="81"/>
        <end position="104"/>
    </location>
</feature>
<comment type="caution">
    <text evidence="2">The sequence shown here is derived from an EMBL/GenBank/DDBJ whole genome shotgun (WGS) entry which is preliminary data.</text>
</comment>
<evidence type="ECO:0000256" key="1">
    <source>
        <dbReference type="SAM" id="MobiDB-lite"/>
    </source>
</evidence>
<proteinExistence type="predicted"/>
<dbReference type="EMBL" id="JANBVO010000064">
    <property type="protein sequence ID" value="KAJ9131720.1"/>
    <property type="molecule type" value="Genomic_DNA"/>
</dbReference>
<sequence>MPPFLAHLSSAAAASRANPNYAHTHATTSSSRGNNTATTPTNAQRTPIRRSARHASLSSPAAASLTAAAAAAAAINFSTSATTTNSKSNGTTVAAKASASPQAAMTSHNNSTSNDAGCISKGADDDSTVITAGNHNNNRSANSSGVGTPSPLAARNSQHRVSKAARKVFARIGSMEPPVQSFYGVEPIPLPSRFANIKRRLIQGHEAAVEASWRRLLSALKGELAQIHRLGADLIPVIDFADIDDRAKVTPFERGLKRYGVAVVRGVVSPDAASRWVNQTRDYLARNRESLKPPPPQDPTCFDLFWTPAQIAVRAHPSMLRVQKWAMSFWESKGADADLSRIATRCPISYADRLRIHDSTILGATAAAANPANGNSAADSTSIATGSTLLAQVDSGSLERWEPDGYGRGGAYEAIFHGRWEDFDPWDPSGRVAVTPDLYNGAGACSIFRMFQGVLALTSGEPASIRVLPSPKLVIAYLLLRPFFSPKSKAPAHEEEDDDVDLANPKLASEWDAFLHPDNWALDAEQTTIIHGAVPGHAQRITELWHPHLRLRKSLVEIPTLRAGDYVLWHCDEAYSIVTAGASKPGTPAIDSPPAPAAPSILMYTGSCPLTQTNALFLARQRKAFMLGQPGPDFDSIGSGMGAEAPREDGAALREIAEVGGDDGLRAMGLVPWELDAAKADPEQQEDHDHDKMAIDWEASDGNKTALSSLSEGEVEVVRLANIILFPDRYDFYIPTEPRIDFTKAKTEQNNVTSQLIARVLS</sequence>
<feature type="compositionally biased region" description="Polar residues" evidence="1">
    <location>
        <begin position="128"/>
        <end position="147"/>
    </location>
</feature>
<evidence type="ECO:0000313" key="3">
    <source>
        <dbReference type="Proteomes" id="UP001174694"/>
    </source>
</evidence>
<protein>
    <submittedName>
        <fullName evidence="2">Uncharacterized protein</fullName>
    </submittedName>
</protein>
<feature type="region of interest" description="Disordered" evidence="1">
    <location>
        <begin position="81"/>
        <end position="160"/>
    </location>
</feature>
<feature type="region of interest" description="Disordered" evidence="1">
    <location>
        <begin position="22"/>
        <end position="59"/>
    </location>
</feature>
<dbReference type="AlphaFoldDB" id="A0AA38RH16"/>
<name>A0AA38RH16_9PEZI</name>
<keyword evidence="3" id="KW-1185">Reference proteome</keyword>
<dbReference type="Pfam" id="PF07350">
    <property type="entry name" value="Gig2-like"/>
    <property type="match status" value="1"/>
</dbReference>
<gene>
    <name evidence="2" type="ORF">NKR23_g11573</name>
</gene>
<dbReference type="InterPro" id="IPR027443">
    <property type="entry name" value="IPNS-like_sf"/>
</dbReference>